<dbReference type="InterPro" id="IPR002328">
    <property type="entry name" value="ADH_Zn_CS"/>
</dbReference>
<keyword evidence="7" id="KW-1133">Transmembrane helix</keyword>
<keyword evidence="7" id="KW-0812">Transmembrane</keyword>
<evidence type="ECO:0000256" key="6">
    <source>
        <dbReference type="RuleBase" id="RU361277"/>
    </source>
</evidence>
<keyword evidence="5" id="KW-0520">NAD</keyword>
<evidence type="ECO:0000259" key="8">
    <source>
        <dbReference type="SMART" id="SM00829"/>
    </source>
</evidence>
<dbReference type="Proteomes" id="UP000269692">
    <property type="component" value="Unassembled WGS sequence"/>
</dbReference>
<dbReference type="Pfam" id="PF00107">
    <property type="entry name" value="ADH_zinc_N"/>
    <property type="match status" value="1"/>
</dbReference>
<reference evidence="9 10" key="1">
    <citation type="submission" date="2018-10" db="EMBL/GenBank/DDBJ databases">
        <title>Xanthobacter tagetidis genome sequencing and assembly.</title>
        <authorList>
            <person name="Maclea K.S."/>
            <person name="Goen A.E."/>
            <person name="Fatima S.A."/>
        </authorList>
    </citation>
    <scope>NUCLEOTIDE SEQUENCE [LARGE SCALE GENOMIC DNA]</scope>
    <source>
        <strain evidence="9 10">ATCC 700314</strain>
    </source>
</reference>
<dbReference type="RefSeq" id="WP_121622503.1">
    <property type="nucleotide sequence ID" value="NZ_JACIIW010000002.1"/>
</dbReference>
<dbReference type="SUPFAM" id="SSF51735">
    <property type="entry name" value="NAD(P)-binding Rossmann-fold domains"/>
    <property type="match status" value="1"/>
</dbReference>
<gene>
    <name evidence="9" type="ORF">D9R14_06475</name>
</gene>
<comment type="caution">
    <text evidence="9">The sequence shown here is derived from an EMBL/GenBank/DDBJ whole genome shotgun (WGS) entry which is preliminary data.</text>
</comment>
<dbReference type="InterPro" id="IPR036291">
    <property type="entry name" value="NAD(P)-bd_dom_sf"/>
</dbReference>
<dbReference type="OrthoDB" id="9770544at2"/>
<dbReference type="EMBL" id="RCTF01000004">
    <property type="protein sequence ID" value="RLP79999.1"/>
    <property type="molecule type" value="Genomic_DNA"/>
</dbReference>
<dbReference type="InterPro" id="IPR013154">
    <property type="entry name" value="ADH-like_N"/>
</dbReference>
<dbReference type="AlphaFoldDB" id="A0A3L7AHY0"/>
<dbReference type="Gene3D" id="3.90.180.10">
    <property type="entry name" value="Medium-chain alcohol dehydrogenases, catalytic domain"/>
    <property type="match status" value="1"/>
</dbReference>
<dbReference type="GO" id="GO:0051903">
    <property type="term" value="F:S-(hydroxymethyl)glutathione dehydrogenase [NAD(P)+] activity"/>
    <property type="evidence" value="ECO:0007669"/>
    <property type="project" value="TreeGrafter"/>
</dbReference>
<evidence type="ECO:0000256" key="7">
    <source>
        <dbReference type="SAM" id="Phobius"/>
    </source>
</evidence>
<dbReference type="SMART" id="SM00829">
    <property type="entry name" value="PKS_ER"/>
    <property type="match status" value="1"/>
</dbReference>
<organism evidence="9 10">
    <name type="scientific">Xanthobacter tagetidis</name>
    <dbReference type="NCBI Taxonomy" id="60216"/>
    <lineage>
        <taxon>Bacteria</taxon>
        <taxon>Pseudomonadati</taxon>
        <taxon>Pseudomonadota</taxon>
        <taxon>Alphaproteobacteria</taxon>
        <taxon>Hyphomicrobiales</taxon>
        <taxon>Xanthobacteraceae</taxon>
        <taxon>Xanthobacter</taxon>
    </lineage>
</organism>
<protein>
    <submittedName>
        <fullName evidence="9">Alcohol dehydrogenase</fullName>
    </submittedName>
</protein>
<dbReference type="CDD" id="cd08281">
    <property type="entry name" value="liver_ADH_like1"/>
    <property type="match status" value="1"/>
</dbReference>
<keyword evidence="4" id="KW-0560">Oxidoreductase</keyword>
<feature type="transmembrane region" description="Helical" evidence="7">
    <location>
        <begin position="201"/>
        <end position="226"/>
    </location>
</feature>
<dbReference type="GO" id="GO:0008270">
    <property type="term" value="F:zinc ion binding"/>
    <property type="evidence" value="ECO:0007669"/>
    <property type="project" value="InterPro"/>
</dbReference>
<dbReference type="SUPFAM" id="SSF50129">
    <property type="entry name" value="GroES-like"/>
    <property type="match status" value="2"/>
</dbReference>
<sequence length="380" mass="39130">MKIKAAVLRQMGAEHPYAKSEPLKIEELELDRPGAGEVLVKIGAAGLCHSDLSVINGSRPRPMPMAIGHEAAGTVVEVGAGVEDLVPGDHVVMVFMPSCGHCLPCAEGRPALCEPGAVANGKGRLLTGAIRLHMCGHDHSDVHHHLGCSAFADHAVVSRRSLVKIDRDIPLPIAALFGCAVLTGVGAVINTARVQPGESVAVIGLGGVGLAAVLGAIAAGATKVVAVDLSPEKLELAKALGATAVVDARAPDAVEQVRAHAGGAGADFAFEFAGSARALENAYKMTKRGGTTVTAGLPPPEATLPVNIVSLVAEERTVKGSYIGTCVPVRDLPRYVDLYKSGRLPVDKLMSGAIPLDEINAGFDRLHDGSVVRLVVDFGG</sequence>
<evidence type="ECO:0000256" key="1">
    <source>
        <dbReference type="ARBA" id="ARBA00001947"/>
    </source>
</evidence>
<evidence type="ECO:0000256" key="4">
    <source>
        <dbReference type="ARBA" id="ARBA00023002"/>
    </source>
</evidence>
<keyword evidence="10" id="KW-1185">Reference proteome</keyword>
<keyword evidence="2 6" id="KW-0479">Metal-binding</keyword>
<dbReference type="FunFam" id="3.40.50.720:FF:000003">
    <property type="entry name" value="S-(hydroxymethyl)glutathione dehydrogenase"/>
    <property type="match status" value="1"/>
</dbReference>
<evidence type="ECO:0000256" key="2">
    <source>
        <dbReference type="ARBA" id="ARBA00022723"/>
    </source>
</evidence>
<dbReference type="Pfam" id="PF08240">
    <property type="entry name" value="ADH_N"/>
    <property type="match status" value="1"/>
</dbReference>
<accession>A0A3L7AHY0</accession>
<dbReference type="Gene3D" id="3.40.50.720">
    <property type="entry name" value="NAD(P)-binding Rossmann-like Domain"/>
    <property type="match status" value="1"/>
</dbReference>
<evidence type="ECO:0000256" key="5">
    <source>
        <dbReference type="ARBA" id="ARBA00023027"/>
    </source>
</evidence>
<dbReference type="PANTHER" id="PTHR43880:SF12">
    <property type="entry name" value="ALCOHOL DEHYDROGENASE CLASS-3"/>
    <property type="match status" value="1"/>
</dbReference>
<comment type="similarity">
    <text evidence="6">Belongs to the zinc-containing alcohol dehydrogenase family.</text>
</comment>
<feature type="domain" description="Enoyl reductase (ER)" evidence="8">
    <location>
        <begin position="19"/>
        <end position="376"/>
    </location>
</feature>
<dbReference type="GO" id="GO:0005829">
    <property type="term" value="C:cytosol"/>
    <property type="evidence" value="ECO:0007669"/>
    <property type="project" value="TreeGrafter"/>
</dbReference>
<evidence type="ECO:0000313" key="9">
    <source>
        <dbReference type="EMBL" id="RLP79999.1"/>
    </source>
</evidence>
<feature type="transmembrane region" description="Helical" evidence="7">
    <location>
        <begin position="169"/>
        <end position="189"/>
    </location>
</feature>
<keyword evidence="7" id="KW-0472">Membrane</keyword>
<dbReference type="InterPro" id="IPR013149">
    <property type="entry name" value="ADH-like_C"/>
</dbReference>
<evidence type="ECO:0000256" key="3">
    <source>
        <dbReference type="ARBA" id="ARBA00022833"/>
    </source>
</evidence>
<dbReference type="GO" id="GO:0046294">
    <property type="term" value="P:formaldehyde catabolic process"/>
    <property type="evidence" value="ECO:0007669"/>
    <property type="project" value="TreeGrafter"/>
</dbReference>
<evidence type="ECO:0000313" key="10">
    <source>
        <dbReference type="Proteomes" id="UP000269692"/>
    </source>
</evidence>
<proteinExistence type="inferred from homology"/>
<dbReference type="InterPro" id="IPR020843">
    <property type="entry name" value="ER"/>
</dbReference>
<dbReference type="InterPro" id="IPR011032">
    <property type="entry name" value="GroES-like_sf"/>
</dbReference>
<name>A0A3L7AHY0_9HYPH</name>
<keyword evidence="3 6" id="KW-0862">Zinc</keyword>
<dbReference type="PANTHER" id="PTHR43880">
    <property type="entry name" value="ALCOHOL DEHYDROGENASE"/>
    <property type="match status" value="1"/>
</dbReference>
<dbReference type="PROSITE" id="PS00059">
    <property type="entry name" value="ADH_ZINC"/>
    <property type="match status" value="1"/>
</dbReference>
<comment type="cofactor">
    <cofactor evidence="1 6">
        <name>Zn(2+)</name>
        <dbReference type="ChEBI" id="CHEBI:29105"/>
    </cofactor>
</comment>